<evidence type="ECO:0000313" key="8">
    <source>
        <dbReference type="EMBL" id="RIQ10854.1"/>
    </source>
</evidence>
<comment type="similarity">
    <text evidence="6">Belongs to the class I-like SAM-binding methyltransferase superfamily. C5-methyltransferase family.</text>
</comment>
<dbReference type="InterPro" id="IPR050390">
    <property type="entry name" value="C5-Methyltransferase"/>
</dbReference>
<reference evidence="8 9" key="1">
    <citation type="submission" date="2018-09" db="EMBL/GenBank/DDBJ databases">
        <title>Isolation, diversity and antifungal activity of actinobacteria from wheat.</title>
        <authorList>
            <person name="Han C."/>
        </authorList>
    </citation>
    <scope>NUCLEOTIDE SEQUENCE [LARGE SCALE GENOMIC DNA]</scope>
    <source>
        <strain evidence="8 9">NEAU-YY265</strain>
    </source>
</reference>
<dbReference type="GO" id="GO:0003886">
    <property type="term" value="F:DNA (cytosine-5-)-methyltransferase activity"/>
    <property type="evidence" value="ECO:0007669"/>
    <property type="project" value="UniProtKB-EC"/>
</dbReference>
<feature type="region of interest" description="Disordered" evidence="7">
    <location>
        <begin position="628"/>
        <end position="654"/>
    </location>
</feature>
<keyword evidence="3 6" id="KW-0808">Transferase</keyword>
<gene>
    <name evidence="8" type="ORF">DY240_31205</name>
</gene>
<evidence type="ECO:0000256" key="5">
    <source>
        <dbReference type="ARBA" id="ARBA00022747"/>
    </source>
</evidence>
<evidence type="ECO:0000256" key="4">
    <source>
        <dbReference type="ARBA" id="ARBA00022691"/>
    </source>
</evidence>
<keyword evidence="2 6" id="KW-0489">Methyltransferase</keyword>
<dbReference type="AlphaFoldDB" id="A0A418KG12"/>
<sequence>MQSTALELRRHIAELFGQPIAPLLAVPAPTAGYNLTVTDLFCGGGGSSTGMVAVPGIRVIEAANHWKLALDVHNANHPHTVHKHVDLHEDDPRNFARTDILWASPECTKWSQAAGAAARPAIEDGLFEDPLSDDAATRSRLLMFDVLRFAEHHRYRAMVVENVVDIATQAKYRNAWRIWRRDLSNLGYQFKVVSLNSMHAQALGSPAPQSRDRLYVVCWRKGERAPDIDRYMRPKAYCPPCDAIVESQQAWKPGRNVGRYRAQYVYVHAACGTIVEPGWLPASAAIDWSIQGQRIGDRDKPLADKTRARIAAGIAKYWLPFIAEAAGNTFERRPGVRTWSVEDVLRTLHTTASKALVVPVEGRDGKDARVADDPLRTLTTRAETALALMPFIAELRGGGSWARSTSDPMATVTAAGNHHALITRHYGVDGGDPARHTTIPDEVLRTLTANAGNMSLLAPYYSNGQAREIVEALSTITTVDRHALVTPAGGSWNDDARPTDETLRALTTRDAYALVMRNNGSRGDGGEHMTPPSEVLRTLTTAGHQSVITRDPDARPTSGDIERVEAMVDDCMFRMLEPHEVAAGMAFPENYRWEGNRRERVRMAGNAVTPPAARDLMAAVAEAITREEVNAPRPATPARRPRTHLGTPGPALGL</sequence>
<evidence type="ECO:0000256" key="7">
    <source>
        <dbReference type="SAM" id="MobiDB-lite"/>
    </source>
</evidence>
<dbReference type="PANTHER" id="PTHR10629:SF52">
    <property type="entry name" value="DNA (CYTOSINE-5)-METHYLTRANSFERASE 1"/>
    <property type="match status" value="1"/>
</dbReference>
<name>A0A418KG12_9ACTN</name>
<evidence type="ECO:0000256" key="1">
    <source>
        <dbReference type="ARBA" id="ARBA00011975"/>
    </source>
</evidence>
<organism evidence="8 9">
    <name type="scientific">Jiangella rhizosphaerae</name>
    <dbReference type="NCBI Taxonomy" id="2293569"/>
    <lineage>
        <taxon>Bacteria</taxon>
        <taxon>Bacillati</taxon>
        <taxon>Actinomycetota</taxon>
        <taxon>Actinomycetes</taxon>
        <taxon>Jiangellales</taxon>
        <taxon>Jiangellaceae</taxon>
        <taxon>Jiangella</taxon>
    </lineage>
</organism>
<dbReference type="RefSeq" id="WP_119663538.1">
    <property type="nucleotide sequence ID" value="NZ_QUAL01000441.1"/>
</dbReference>
<dbReference type="Gene3D" id="3.90.120.10">
    <property type="entry name" value="DNA Methylase, subunit A, domain 2"/>
    <property type="match status" value="1"/>
</dbReference>
<evidence type="ECO:0000256" key="3">
    <source>
        <dbReference type="ARBA" id="ARBA00022679"/>
    </source>
</evidence>
<dbReference type="OrthoDB" id="9813719at2"/>
<dbReference type="Pfam" id="PF00145">
    <property type="entry name" value="DNA_methylase"/>
    <property type="match status" value="2"/>
</dbReference>
<dbReference type="PRINTS" id="PR00105">
    <property type="entry name" value="C5METTRFRASE"/>
</dbReference>
<dbReference type="GO" id="GO:0003677">
    <property type="term" value="F:DNA binding"/>
    <property type="evidence" value="ECO:0007669"/>
    <property type="project" value="TreeGrafter"/>
</dbReference>
<proteinExistence type="inferred from homology"/>
<evidence type="ECO:0000313" key="9">
    <source>
        <dbReference type="Proteomes" id="UP000284057"/>
    </source>
</evidence>
<dbReference type="SUPFAM" id="SSF53335">
    <property type="entry name" value="S-adenosyl-L-methionine-dependent methyltransferases"/>
    <property type="match status" value="1"/>
</dbReference>
<dbReference type="PANTHER" id="PTHR10629">
    <property type="entry name" value="CYTOSINE-SPECIFIC METHYLTRANSFERASE"/>
    <property type="match status" value="1"/>
</dbReference>
<feature type="active site" evidence="6">
    <location>
        <position position="107"/>
    </location>
</feature>
<evidence type="ECO:0000256" key="6">
    <source>
        <dbReference type="PROSITE-ProRule" id="PRU01016"/>
    </source>
</evidence>
<dbReference type="Gene3D" id="3.40.50.150">
    <property type="entry name" value="Vaccinia Virus protein VP39"/>
    <property type="match status" value="1"/>
</dbReference>
<keyword evidence="9" id="KW-1185">Reference proteome</keyword>
<dbReference type="PROSITE" id="PS51679">
    <property type="entry name" value="SAM_MT_C5"/>
    <property type="match status" value="1"/>
</dbReference>
<accession>A0A418KG12</accession>
<dbReference type="EMBL" id="QUAL01000441">
    <property type="protein sequence ID" value="RIQ10854.1"/>
    <property type="molecule type" value="Genomic_DNA"/>
</dbReference>
<dbReference type="GO" id="GO:0009307">
    <property type="term" value="P:DNA restriction-modification system"/>
    <property type="evidence" value="ECO:0007669"/>
    <property type="project" value="UniProtKB-KW"/>
</dbReference>
<dbReference type="GO" id="GO:0032259">
    <property type="term" value="P:methylation"/>
    <property type="evidence" value="ECO:0007669"/>
    <property type="project" value="UniProtKB-KW"/>
</dbReference>
<dbReference type="InterPro" id="IPR001525">
    <property type="entry name" value="C5_MeTfrase"/>
</dbReference>
<dbReference type="GO" id="GO:0044027">
    <property type="term" value="P:negative regulation of gene expression via chromosomal CpG island methylation"/>
    <property type="evidence" value="ECO:0007669"/>
    <property type="project" value="TreeGrafter"/>
</dbReference>
<dbReference type="InterPro" id="IPR029063">
    <property type="entry name" value="SAM-dependent_MTases_sf"/>
</dbReference>
<dbReference type="EC" id="2.1.1.37" evidence="1"/>
<evidence type="ECO:0000256" key="2">
    <source>
        <dbReference type="ARBA" id="ARBA00022603"/>
    </source>
</evidence>
<keyword evidence="5" id="KW-0680">Restriction system</keyword>
<dbReference type="Proteomes" id="UP000284057">
    <property type="component" value="Unassembled WGS sequence"/>
</dbReference>
<comment type="caution">
    <text evidence="8">The sequence shown here is derived from an EMBL/GenBank/DDBJ whole genome shotgun (WGS) entry which is preliminary data.</text>
</comment>
<protein>
    <recommendedName>
        <fullName evidence="1">DNA (cytosine-5-)-methyltransferase</fullName>
        <ecNumber evidence="1">2.1.1.37</ecNumber>
    </recommendedName>
</protein>
<keyword evidence="4 6" id="KW-0949">S-adenosyl-L-methionine</keyword>